<proteinExistence type="predicted"/>
<dbReference type="InterPro" id="IPR011765">
    <property type="entry name" value="Pept_M16_N"/>
</dbReference>
<dbReference type="PANTHER" id="PTHR43016:SF13">
    <property type="entry name" value="PRESEQUENCE PROTEASE, MITOCHONDRIAL"/>
    <property type="match status" value="1"/>
</dbReference>
<evidence type="ECO:0000313" key="3">
    <source>
        <dbReference type="EMBL" id="RGC50603.1"/>
    </source>
</evidence>
<reference evidence="3 4" key="1">
    <citation type="submission" date="2018-08" db="EMBL/GenBank/DDBJ databases">
        <title>A genome reference for cultivated species of the human gut microbiota.</title>
        <authorList>
            <person name="Zou Y."/>
            <person name="Xue W."/>
            <person name="Luo G."/>
        </authorList>
    </citation>
    <scope>NUCLEOTIDE SEQUENCE [LARGE SCALE GENOMIC DNA]</scope>
    <source>
        <strain evidence="3 4">AM28-39</strain>
    </source>
</reference>
<dbReference type="AlphaFoldDB" id="A0A3E2XPZ2"/>
<dbReference type="Pfam" id="PF08367">
    <property type="entry name" value="M16C_assoc"/>
    <property type="match status" value="1"/>
</dbReference>
<keyword evidence="1" id="KW-0175">Coiled coil</keyword>
<comment type="caution">
    <text evidence="3">The sequence shown here is derived from an EMBL/GenBank/DDBJ whole genome shotgun (WGS) entry which is preliminary data.</text>
</comment>
<evidence type="ECO:0000256" key="1">
    <source>
        <dbReference type="SAM" id="Coils"/>
    </source>
</evidence>
<dbReference type="Proteomes" id="UP000261231">
    <property type="component" value="Unassembled WGS sequence"/>
</dbReference>
<dbReference type="Pfam" id="PF05193">
    <property type="entry name" value="Peptidase_M16_C"/>
    <property type="match status" value="1"/>
</dbReference>
<evidence type="ECO:0000313" key="4">
    <source>
        <dbReference type="Proteomes" id="UP000261231"/>
    </source>
</evidence>
<evidence type="ECO:0000259" key="2">
    <source>
        <dbReference type="SMART" id="SM01264"/>
    </source>
</evidence>
<dbReference type="InterPro" id="IPR055130">
    <property type="entry name" value="PreP_C"/>
</dbReference>
<feature type="coiled-coil region" evidence="1">
    <location>
        <begin position="476"/>
        <end position="511"/>
    </location>
</feature>
<dbReference type="RefSeq" id="WP_117539083.1">
    <property type="nucleotide sequence ID" value="NZ_QVFD01000002.1"/>
</dbReference>
<dbReference type="GO" id="GO:0046872">
    <property type="term" value="F:metal ion binding"/>
    <property type="evidence" value="ECO:0007669"/>
    <property type="project" value="InterPro"/>
</dbReference>
<dbReference type="SUPFAM" id="SSF63411">
    <property type="entry name" value="LuxS/MPP-like metallohydrolase"/>
    <property type="match status" value="4"/>
</dbReference>
<dbReference type="InterPro" id="IPR007863">
    <property type="entry name" value="Peptidase_M16_C"/>
</dbReference>
<dbReference type="InterPro" id="IPR011249">
    <property type="entry name" value="Metalloenz_LuxS/M16"/>
</dbReference>
<organism evidence="3 4">
    <name type="scientific">Coprococcus catus</name>
    <dbReference type="NCBI Taxonomy" id="116085"/>
    <lineage>
        <taxon>Bacteria</taxon>
        <taxon>Bacillati</taxon>
        <taxon>Bacillota</taxon>
        <taxon>Clostridia</taxon>
        <taxon>Lachnospirales</taxon>
        <taxon>Lachnospiraceae</taxon>
        <taxon>Coprococcus</taxon>
    </lineage>
</organism>
<dbReference type="Gene3D" id="3.30.830.10">
    <property type="entry name" value="Metalloenzyme, LuxS/M16 peptidase-like"/>
    <property type="match status" value="4"/>
</dbReference>
<feature type="domain" description="Peptidase M16C associated" evidence="2">
    <location>
        <begin position="465"/>
        <end position="714"/>
    </location>
</feature>
<dbReference type="GO" id="GO:0004222">
    <property type="term" value="F:metalloendopeptidase activity"/>
    <property type="evidence" value="ECO:0007669"/>
    <property type="project" value="TreeGrafter"/>
</dbReference>
<dbReference type="FunFam" id="3.30.830.10:FF:000034">
    <property type="entry name" value="presequence protease 1, chloroplastic/mitochondrial"/>
    <property type="match status" value="1"/>
</dbReference>
<dbReference type="Pfam" id="PF00675">
    <property type="entry name" value="Peptidase_M16"/>
    <property type="match status" value="1"/>
</dbReference>
<name>A0A3E2XPZ2_9FIRM</name>
<dbReference type="PANTHER" id="PTHR43016">
    <property type="entry name" value="PRESEQUENCE PROTEASE"/>
    <property type="match status" value="1"/>
</dbReference>
<sequence length="979" mass="110816">MTDKFTHIPAAYEIVSLEYIDEIKSQAALLRHRKTGARIAVLANDDENKTFNIGFRTPPKDSTGVAHIMEHSVLCGSEKFPAKDPFVELAKGSLNTFLNAMTYPDKTVYPIASCNDTDFQNLMHVYLDAVFHPNIYIHDEIFRQEGWHYELTDKDAPLIYNGVVYNEMKGAFSAPEQILYRKITDTLFPDTIYSVESGGDPDVIPQLTYAQFLDFHRKYYHPSNSYIYLYGNMDVAEKLAFIDEAYLCQFDNTQVDSAIAKQAPFTHTSVTRGEYPIGNDDREDNAAYMAYSWVVGDSLDAKLCLGFQILEYALMEAPGAPLKQALLDKDFGEDIYGMFETSLIQPYLSIIIKNINEEDRDEIVQVIQTELEKLADGGLNHKTLEGALNYYEFKSREGDFGRWPKGLMYGLQLMDSWLYDDNKPFVHLKFQAVYDELREGLSKGYFEDLIRHYMIDNTHCSVYLLCPSKGLAARKEQALADQLAEYKASLSEEELEQLIAATEELKQYQSEPSPKEILEMIPLLTIDDIRKEAEPIYNKVLSEEGIAILQHEIETNRIAYVDLLFDISHIDAEEVPYLGILTEVLGNMNTDHYTYQELTDEVNLYTGGLRTAVNIYGLQSSDIYKPRFEMSGKVLYSKVPKMFELFEDILLHTHFDDEKRLKEILNQLKSRLEMGFMSNGHSTAVNRAMSYFNQGSWYKELVEGIAFYQFLCAILKDYDTRKTEIIHKLQTIGQKIFRKAYLMADMTVDHEGMQICTKPLVSFAGKLYTAPMSAVDCAVKTIGTCPRHNEAFITSGMVQYNACVGNFGGSGMAYSGSMNVLKNVLGNEYLWNNVRVKGGAYGCMCGFAPSGNGYFTSYRDPNLAKTYDIYANAADYVRSLALDDRELTKYIIGAVGAIDLPMTASMKGNRSLAAFLGERSFEQIQKNRDELLATTVDDLRGLSKAVASVIEAGHICVVGSESKITEEKDRFEYVAQLTQ</sequence>
<protein>
    <submittedName>
        <fullName evidence="3">Insulinase family protein</fullName>
    </submittedName>
</protein>
<dbReference type="InterPro" id="IPR013578">
    <property type="entry name" value="Peptidase_M16C_assoc"/>
</dbReference>
<accession>A0A3E2XPZ2</accession>
<gene>
    <name evidence="3" type="ORF">DW747_04405</name>
</gene>
<dbReference type="OrthoDB" id="9762027at2"/>
<dbReference type="EMBL" id="QVFD01000002">
    <property type="protein sequence ID" value="RGC50603.1"/>
    <property type="molecule type" value="Genomic_DNA"/>
</dbReference>
<dbReference type="Pfam" id="PF22516">
    <property type="entry name" value="PreP_C"/>
    <property type="match status" value="1"/>
</dbReference>
<dbReference type="GO" id="GO:0016485">
    <property type="term" value="P:protein processing"/>
    <property type="evidence" value="ECO:0007669"/>
    <property type="project" value="TreeGrafter"/>
</dbReference>
<keyword evidence="4" id="KW-1185">Reference proteome</keyword>
<dbReference type="SMART" id="SM01264">
    <property type="entry name" value="M16C_associated"/>
    <property type="match status" value="1"/>
</dbReference>